<dbReference type="GO" id="GO:0016787">
    <property type="term" value="F:hydrolase activity"/>
    <property type="evidence" value="ECO:0007669"/>
    <property type="project" value="UniProtKB-KW"/>
</dbReference>
<keyword evidence="1" id="KW-0378">Hydrolase</keyword>
<evidence type="ECO:0000313" key="2">
    <source>
        <dbReference type="Proteomes" id="UP000255515"/>
    </source>
</evidence>
<dbReference type="AlphaFoldDB" id="A0A376BY26"/>
<name>A0A376BY26_9FLAO</name>
<protein>
    <submittedName>
        <fullName evidence="1">Alpha/beta hydrolase family</fullName>
    </submittedName>
</protein>
<reference evidence="1 2" key="1">
    <citation type="submission" date="2018-06" db="EMBL/GenBank/DDBJ databases">
        <authorList>
            <consortium name="Pathogen Informatics"/>
            <person name="Doyle S."/>
        </authorList>
    </citation>
    <scope>NUCLEOTIDE SEQUENCE [LARGE SCALE GENOMIC DNA]</scope>
    <source>
        <strain evidence="1 2">NCTC11661</strain>
    </source>
</reference>
<sequence length="188" mass="22096">MAKKKINLYQKEKPMKKLIVISDLWGVKQSQWWQYYTETLSKHFEVIFYDACQLGQIDVSQYTEAVLHQQFMDGGVLQSVQNLTHKEKETFAILGFSIGGYIAWRALHSGLKAQHLVAVSSTRLRYETIPPKAQLHLFYGKKDHHLPSTAWYDTMKTSPYLFDEAYHNFYQKEHIAQQICEYIQNKML</sequence>
<dbReference type="Proteomes" id="UP000255515">
    <property type="component" value="Unassembled WGS sequence"/>
</dbReference>
<evidence type="ECO:0000313" key="1">
    <source>
        <dbReference type="EMBL" id="SSZ46546.1"/>
    </source>
</evidence>
<dbReference type="Gene3D" id="3.40.50.1820">
    <property type="entry name" value="alpha/beta hydrolase"/>
    <property type="match status" value="1"/>
</dbReference>
<gene>
    <name evidence="1" type="ORF">NCTC11661_00190</name>
</gene>
<dbReference type="InterPro" id="IPR029058">
    <property type="entry name" value="AB_hydrolase_fold"/>
</dbReference>
<accession>A0A376BY26</accession>
<dbReference type="EMBL" id="UFTJ01000001">
    <property type="protein sequence ID" value="SSZ46546.1"/>
    <property type="molecule type" value="Genomic_DNA"/>
</dbReference>
<proteinExistence type="predicted"/>
<organism evidence="1 2">
    <name type="scientific">Bergeyella zoohelcum</name>
    <dbReference type="NCBI Taxonomy" id="1015"/>
    <lineage>
        <taxon>Bacteria</taxon>
        <taxon>Pseudomonadati</taxon>
        <taxon>Bacteroidota</taxon>
        <taxon>Flavobacteriia</taxon>
        <taxon>Flavobacteriales</taxon>
        <taxon>Weeksellaceae</taxon>
        <taxon>Bergeyella</taxon>
    </lineage>
</organism>
<dbReference type="SUPFAM" id="SSF53474">
    <property type="entry name" value="alpha/beta-Hydrolases"/>
    <property type="match status" value="1"/>
</dbReference>